<evidence type="ECO:0000256" key="5">
    <source>
        <dbReference type="ARBA" id="ARBA00023139"/>
    </source>
</evidence>
<evidence type="ECO:0000256" key="4">
    <source>
        <dbReference type="ARBA" id="ARBA00023136"/>
    </source>
</evidence>
<evidence type="ECO:0000313" key="8">
    <source>
        <dbReference type="EMBL" id="MBB4631844.1"/>
    </source>
</evidence>
<dbReference type="GO" id="GO:0009636">
    <property type="term" value="P:response to toxic substance"/>
    <property type="evidence" value="ECO:0007669"/>
    <property type="project" value="InterPro"/>
</dbReference>
<evidence type="ECO:0000256" key="2">
    <source>
        <dbReference type="ARBA" id="ARBA00022475"/>
    </source>
</evidence>
<organism evidence="8 9">
    <name type="scientific">Sphingosinicella soli</name>
    <dbReference type="NCBI Taxonomy" id="333708"/>
    <lineage>
        <taxon>Bacteria</taxon>
        <taxon>Pseudomonadati</taxon>
        <taxon>Pseudomonadota</taxon>
        <taxon>Alphaproteobacteria</taxon>
        <taxon>Sphingomonadales</taxon>
        <taxon>Sphingosinicellaceae</taxon>
        <taxon>Sphingosinicella</taxon>
    </lineage>
</organism>
<proteinExistence type="inferred from homology"/>
<keyword evidence="6" id="KW-0449">Lipoprotein</keyword>
<protein>
    <submittedName>
        <fullName evidence="8">Putative small secreted protein</fullName>
    </submittedName>
</protein>
<dbReference type="Proteomes" id="UP000566324">
    <property type="component" value="Unassembled WGS sequence"/>
</dbReference>
<dbReference type="Pfam" id="PF08085">
    <property type="entry name" value="Entericidin"/>
    <property type="match status" value="1"/>
</dbReference>
<keyword evidence="4" id="KW-0472">Membrane</keyword>
<accession>A0A7W7B0X3</accession>
<evidence type="ECO:0000256" key="6">
    <source>
        <dbReference type="ARBA" id="ARBA00023288"/>
    </source>
</evidence>
<keyword evidence="3 7" id="KW-0732">Signal</keyword>
<reference evidence="8 9" key="1">
    <citation type="submission" date="2020-08" db="EMBL/GenBank/DDBJ databases">
        <title>Genomic Encyclopedia of Type Strains, Phase IV (KMG-IV): sequencing the most valuable type-strain genomes for metagenomic binning, comparative biology and taxonomic classification.</title>
        <authorList>
            <person name="Goeker M."/>
        </authorList>
    </citation>
    <scope>NUCLEOTIDE SEQUENCE [LARGE SCALE GENOMIC DNA]</scope>
    <source>
        <strain evidence="8 9">DSM 17328</strain>
    </source>
</reference>
<evidence type="ECO:0000256" key="1">
    <source>
        <dbReference type="ARBA" id="ARBA00010296"/>
    </source>
</evidence>
<dbReference type="AlphaFoldDB" id="A0A7W7B0X3"/>
<dbReference type="GO" id="GO:0016020">
    <property type="term" value="C:membrane"/>
    <property type="evidence" value="ECO:0007669"/>
    <property type="project" value="InterPro"/>
</dbReference>
<feature type="signal peptide" evidence="7">
    <location>
        <begin position="1"/>
        <end position="19"/>
    </location>
</feature>
<dbReference type="EMBL" id="JACHNZ010000013">
    <property type="protein sequence ID" value="MBB4631844.1"/>
    <property type="molecule type" value="Genomic_DNA"/>
</dbReference>
<evidence type="ECO:0000256" key="7">
    <source>
        <dbReference type="SAM" id="SignalP"/>
    </source>
</evidence>
<dbReference type="RefSeq" id="WP_184067269.1">
    <property type="nucleotide sequence ID" value="NZ_JACHNZ010000013.1"/>
</dbReference>
<dbReference type="InterPro" id="IPR012556">
    <property type="entry name" value="Entericidin"/>
</dbReference>
<keyword evidence="5" id="KW-0564">Palmitate</keyword>
<keyword evidence="2" id="KW-1003">Cell membrane</keyword>
<evidence type="ECO:0000256" key="3">
    <source>
        <dbReference type="ARBA" id="ARBA00022729"/>
    </source>
</evidence>
<sequence>MRKNLGTKLVVVVAFLAAAACNTVEGVGKDVQSAGEAVEDTAN</sequence>
<comment type="similarity">
    <text evidence="1">Belongs to the EcnA/EcnB lipoprotein family.</text>
</comment>
<feature type="chain" id="PRO_5031412052" evidence="7">
    <location>
        <begin position="20"/>
        <end position="43"/>
    </location>
</feature>
<comment type="caution">
    <text evidence="8">The sequence shown here is derived from an EMBL/GenBank/DDBJ whole genome shotgun (WGS) entry which is preliminary data.</text>
</comment>
<evidence type="ECO:0000313" key="9">
    <source>
        <dbReference type="Proteomes" id="UP000566324"/>
    </source>
</evidence>
<gene>
    <name evidence="8" type="ORF">GGQ98_001460</name>
</gene>
<name>A0A7W7B0X3_9SPHN</name>
<keyword evidence="9" id="KW-1185">Reference proteome</keyword>
<dbReference type="PROSITE" id="PS51257">
    <property type="entry name" value="PROKAR_LIPOPROTEIN"/>
    <property type="match status" value="1"/>
</dbReference>